<dbReference type="RefSeq" id="WP_092608243.1">
    <property type="nucleotide sequence ID" value="NZ_FNHU01000003.1"/>
</dbReference>
<organism evidence="1 2">
    <name type="scientific">Actinomyces ruminicola</name>
    <dbReference type="NCBI Taxonomy" id="332524"/>
    <lineage>
        <taxon>Bacteria</taxon>
        <taxon>Bacillati</taxon>
        <taxon>Actinomycetota</taxon>
        <taxon>Actinomycetes</taxon>
        <taxon>Actinomycetales</taxon>
        <taxon>Actinomycetaceae</taxon>
        <taxon>Actinomyces</taxon>
    </lineage>
</organism>
<protein>
    <recommendedName>
        <fullName evidence="3">DUF559 domain-containing protein</fullName>
    </recommendedName>
</protein>
<proteinExistence type="predicted"/>
<dbReference type="EMBL" id="FNHU01000003">
    <property type="protein sequence ID" value="SDM48950.1"/>
    <property type="molecule type" value="Genomic_DNA"/>
</dbReference>
<dbReference type="OrthoDB" id="3258696at2"/>
<dbReference type="AlphaFoldDB" id="A0A1G9TMP6"/>
<evidence type="ECO:0000313" key="1">
    <source>
        <dbReference type="EMBL" id="SDM48950.1"/>
    </source>
</evidence>
<accession>A0A1G9TMP6</accession>
<evidence type="ECO:0000313" key="2">
    <source>
        <dbReference type="Proteomes" id="UP000199671"/>
    </source>
</evidence>
<dbReference type="Proteomes" id="UP000199671">
    <property type="component" value="Unassembled WGS sequence"/>
</dbReference>
<reference evidence="1 2" key="1">
    <citation type="submission" date="2016-10" db="EMBL/GenBank/DDBJ databases">
        <authorList>
            <person name="de Groot N.N."/>
        </authorList>
    </citation>
    <scope>NUCLEOTIDE SEQUENCE [LARGE SCALE GENOMIC DNA]</scope>
    <source>
        <strain evidence="1 2">KPR-7B</strain>
    </source>
</reference>
<dbReference type="InterPro" id="IPR011335">
    <property type="entry name" value="Restrct_endonuc-II-like"/>
</dbReference>
<gene>
    <name evidence="1" type="ORF">SAMN04487766_10360</name>
</gene>
<dbReference type="SUPFAM" id="SSF52980">
    <property type="entry name" value="Restriction endonuclease-like"/>
    <property type="match status" value="1"/>
</dbReference>
<evidence type="ECO:0008006" key="3">
    <source>
        <dbReference type="Google" id="ProtNLM"/>
    </source>
</evidence>
<sequence length="345" mass="38835">MQSYPTPPPMPPMTFTSERTRRTLHASSDLIPIDRGAYARPPDSAAPLWSQRQYMTLARCQAVLHAHPSAISLTHEAAAVVQGIAVPTAEPDIRVAVPRNHSRTRKLLPSQTYVQPTGRYPGRQVSAIRSTTSPAPRDVQVVSGMRVTTPLRTALDCAFDLPALDAIVVVDSALRAVCRPDRFTGRCQGELLPAQGVELLREMVEAQGTRAGKRRARAVVAIADPRAESPGESVLRGVAHAIGLPEPQVQERWADDVEMTEYFLDLAWPEYRIALEFDGYGKYRSAEDVRNEKHREMRLRNAGRWQVHRVEWRELHDRESLGRRLVDLFPPSVARLTRRRKDLWL</sequence>
<name>A0A1G9TMP6_9ACTO</name>